<reference evidence="2" key="1">
    <citation type="journal article" date="2012" name="Nat. Genet.">
        <title>Lifestyle transitions in plant pathogenic Colletotrichum fungi deciphered by genome and transcriptome analyses.</title>
        <authorList>
            <person name="O'Connell R.J."/>
            <person name="Thon M.R."/>
            <person name="Hacquard S."/>
            <person name="Amyotte S.G."/>
            <person name="Kleemann J."/>
            <person name="Torres M.F."/>
            <person name="Damm U."/>
            <person name="Buiate E.A."/>
            <person name="Epstein L."/>
            <person name="Alkan N."/>
            <person name="Altmueller J."/>
            <person name="Alvarado-Balderrama L."/>
            <person name="Bauser C.A."/>
            <person name="Becker C."/>
            <person name="Birren B.W."/>
            <person name="Chen Z."/>
            <person name="Choi J."/>
            <person name="Crouch J.A."/>
            <person name="Duvick J.P."/>
            <person name="Farman M.A."/>
            <person name="Gan P."/>
            <person name="Heiman D."/>
            <person name="Henrissat B."/>
            <person name="Howard R.J."/>
            <person name="Kabbage M."/>
            <person name="Koch C."/>
            <person name="Kracher B."/>
            <person name="Kubo Y."/>
            <person name="Law A.D."/>
            <person name="Lebrun M.-H."/>
            <person name="Lee Y.-H."/>
            <person name="Miyara I."/>
            <person name="Moore N."/>
            <person name="Neumann U."/>
            <person name="Nordstroem K."/>
            <person name="Panaccione D.G."/>
            <person name="Panstruga R."/>
            <person name="Place M."/>
            <person name="Proctor R.H."/>
            <person name="Prusky D."/>
            <person name="Rech G."/>
            <person name="Reinhardt R."/>
            <person name="Rollins J.A."/>
            <person name="Rounsley S."/>
            <person name="Schardl C.L."/>
            <person name="Schwartz D.C."/>
            <person name="Shenoy N."/>
            <person name="Shirasu K."/>
            <person name="Sikhakolli U.R."/>
            <person name="Stueber K."/>
            <person name="Sukno S.A."/>
            <person name="Sweigard J.A."/>
            <person name="Takano Y."/>
            <person name="Takahara H."/>
            <person name="Trail F."/>
            <person name="van der Does H.C."/>
            <person name="Voll L.M."/>
            <person name="Will I."/>
            <person name="Young S."/>
            <person name="Zeng Q."/>
            <person name="Zhang J."/>
            <person name="Zhou S."/>
            <person name="Dickman M.B."/>
            <person name="Schulze-Lefert P."/>
            <person name="Ver Loren van Themaat E."/>
            <person name="Ma L.-J."/>
            <person name="Vaillancourt L.J."/>
        </authorList>
    </citation>
    <scope>NUCLEOTIDE SEQUENCE [LARGE SCALE GENOMIC DNA]</scope>
    <source>
        <strain evidence="2">IMI 349063</strain>
    </source>
</reference>
<dbReference type="AlphaFoldDB" id="H1VIX6"/>
<evidence type="ECO:0000313" key="1">
    <source>
        <dbReference type="EMBL" id="CCF40179.1"/>
    </source>
</evidence>
<protein>
    <submittedName>
        <fullName evidence="1">Uncharacterized protein</fullName>
    </submittedName>
</protein>
<dbReference type="Proteomes" id="UP000007174">
    <property type="component" value="Unassembled WGS sequence"/>
</dbReference>
<dbReference type="EMBL" id="CACQ02003920">
    <property type="protein sequence ID" value="CCF40179.1"/>
    <property type="molecule type" value="Genomic_DNA"/>
</dbReference>
<dbReference type="eggNOG" id="ENOG502RP6M">
    <property type="taxonomic scope" value="Eukaryota"/>
</dbReference>
<dbReference type="VEuPathDB" id="FungiDB:CH63R_03649"/>
<evidence type="ECO:0000313" key="2">
    <source>
        <dbReference type="Proteomes" id="UP000007174"/>
    </source>
</evidence>
<sequence>MEIASTSSSTKSRLPPAKRLQDAVNEFQKTLTDDQRSDLNKLKAIPDADAVLVFTAQLDSSTTQRKCPNKGTRLISVLQFVRESSVIIDTFVSSHPEIAALVWGSVKLTIQVKQDL</sequence>
<gene>
    <name evidence="1" type="ORF">CH063_10812</name>
</gene>
<feature type="non-terminal residue" evidence="1">
    <location>
        <position position="116"/>
    </location>
</feature>
<dbReference type="HOGENOM" id="CLU_2110790_0_0_1"/>
<proteinExistence type="predicted"/>
<accession>H1VIX6</accession>
<name>H1VIX6_COLHI</name>
<organism evidence="1 2">
    <name type="scientific">Colletotrichum higginsianum (strain IMI 349063)</name>
    <name type="common">Crucifer anthracnose fungus</name>
    <dbReference type="NCBI Taxonomy" id="759273"/>
    <lineage>
        <taxon>Eukaryota</taxon>
        <taxon>Fungi</taxon>
        <taxon>Dikarya</taxon>
        <taxon>Ascomycota</taxon>
        <taxon>Pezizomycotina</taxon>
        <taxon>Sordariomycetes</taxon>
        <taxon>Hypocreomycetidae</taxon>
        <taxon>Glomerellales</taxon>
        <taxon>Glomerellaceae</taxon>
        <taxon>Colletotrichum</taxon>
        <taxon>Colletotrichum destructivum species complex</taxon>
    </lineage>
</organism>